<feature type="non-terminal residue" evidence="1">
    <location>
        <position position="1"/>
    </location>
</feature>
<accession>A0ABW4R8G1</accession>
<dbReference type="RefSeq" id="WP_379143192.1">
    <property type="nucleotide sequence ID" value="NZ_JBHUEN010000041.1"/>
</dbReference>
<evidence type="ECO:0000313" key="2">
    <source>
        <dbReference type="Proteomes" id="UP001597213"/>
    </source>
</evidence>
<gene>
    <name evidence="1" type="ORF">ACFSCT_12415</name>
</gene>
<comment type="caution">
    <text evidence="1">The sequence shown here is derived from an EMBL/GenBank/DDBJ whole genome shotgun (WGS) entry which is preliminary data.</text>
</comment>
<organism evidence="1 2">
    <name type="scientific">Paracoccus pacificus</name>
    <dbReference type="NCBI Taxonomy" id="1463598"/>
    <lineage>
        <taxon>Bacteria</taxon>
        <taxon>Pseudomonadati</taxon>
        <taxon>Pseudomonadota</taxon>
        <taxon>Alphaproteobacteria</taxon>
        <taxon>Rhodobacterales</taxon>
        <taxon>Paracoccaceae</taxon>
        <taxon>Paracoccus</taxon>
    </lineage>
</organism>
<reference evidence="2" key="1">
    <citation type="journal article" date="2019" name="Int. J. Syst. Evol. Microbiol.">
        <title>The Global Catalogue of Microorganisms (GCM) 10K type strain sequencing project: providing services to taxonomists for standard genome sequencing and annotation.</title>
        <authorList>
            <consortium name="The Broad Institute Genomics Platform"/>
            <consortium name="The Broad Institute Genome Sequencing Center for Infectious Disease"/>
            <person name="Wu L."/>
            <person name="Ma J."/>
        </authorList>
    </citation>
    <scope>NUCLEOTIDE SEQUENCE [LARGE SCALE GENOMIC DNA]</scope>
    <source>
        <strain evidence="2">CCUG 56029</strain>
    </source>
</reference>
<name>A0ABW4R8G1_9RHOB</name>
<dbReference type="Proteomes" id="UP001597213">
    <property type="component" value="Unassembled WGS sequence"/>
</dbReference>
<proteinExistence type="predicted"/>
<evidence type="ECO:0000313" key="1">
    <source>
        <dbReference type="EMBL" id="MFD1882517.1"/>
    </source>
</evidence>
<dbReference type="EMBL" id="JBHUEN010000041">
    <property type="protein sequence ID" value="MFD1882517.1"/>
    <property type="molecule type" value="Genomic_DNA"/>
</dbReference>
<protein>
    <submittedName>
        <fullName evidence="1">Uncharacterized protein</fullName>
    </submittedName>
</protein>
<keyword evidence="2" id="KW-1185">Reference proteome</keyword>
<sequence length="72" mass="7994">YAARSSTMPPLTWTNFAPPFSRGNRLHCSKLDQQGRKGGLSLLLRRRRGAMTGADIRGFVISVQQANHLVLD</sequence>